<protein>
    <submittedName>
        <fullName evidence="3">Uncharacterized protein</fullName>
    </submittedName>
</protein>
<name>A0A930W015_9ACTN</name>
<proteinExistence type="predicted"/>
<evidence type="ECO:0000256" key="2">
    <source>
        <dbReference type="SAM" id="SignalP"/>
    </source>
</evidence>
<comment type="caution">
    <text evidence="3">The sequence shown here is derived from an EMBL/GenBank/DDBJ whole genome shotgun (WGS) entry which is preliminary data.</text>
</comment>
<dbReference type="Proteomes" id="UP000698335">
    <property type="component" value="Unassembled WGS sequence"/>
</dbReference>
<evidence type="ECO:0000256" key="1">
    <source>
        <dbReference type="SAM" id="Phobius"/>
    </source>
</evidence>
<evidence type="ECO:0000313" key="4">
    <source>
        <dbReference type="Proteomes" id="UP000698335"/>
    </source>
</evidence>
<gene>
    <name evidence="3" type="ORF">HXK26_04435</name>
</gene>
<evidence type="ECO:0000313" key="3">
    <source>
        <dbReference type="EMBL" id="MBF4807923.1"/>
    </source>
</evidence>
<feature type="non-terminal residue" evidence="3">
    <location>
        <position position="114"/>
    </location>
</feature>
<feature type="signal peptide" evidence="2">
    <location>
        <begin position="1"/>
        <end position="28"/>
    </location>
</feature>
<sequence>MTWRKNPAVMAGLLGGVMLAAVPASVQAATFEPSDSPVVYAAIGAVGGLSCIGMVSGIAWLIGYHAQQKREELSEEPSSEAVVQYESKHSHSVSQNADISTVIALDRPQSFACT</sequence>
<keyword evidence="2" id="KW-0732">Signal</keyword>
<organism evidence="3 4">
    <name type="scientific">Lancefieldella rimae</name>
    <dbReference type="NCBI Taxonomy" id="1383"/>
    <lineage>
        <taxon>Bacteria</taxon>
        <taxon>Bacillati</taxon>
        <taxon>Actinomycetota</taxon>
        <taxon>Coriobacteriia</taxon>
        <taxon>Coriobacteriales</taxon>
        <taxon>Atopobiaceae</taxon>
        <taxon>Lancefieldella</taxon>
    </lineage>
</organism>
<dbReference type="EMBL" id="JABZGW010000169">
    <property type="protein sequence ID" value="MBF4807923.1"/>
    <property type="molecule type" value="Genomic_DNA"/>
</dbReference>
<keyword evidence="1" id="KW-0472">Membrane</keyword>
<feature type="chain" id="PRO_5037244001" evidence="2">
    <location>
        <begin position="29"/>
        <end position="114"/>
    </location>
</feature>
<feature type="transmembrane region" description="Helical" evidence="1">
    <location>
        <begin position="38"/>
        <end position="62"/>
    </location>
</feature>
<keyword evidence="1" id="KW-0812">Transmembrane</keyword>
<keyword evidence="1" id="KW-1133">Transmembrane helix</keyword>
<reference evidence="3" key="1">
    <citation type="submission" date="2020-04" db="EMBL/GenBank/DDBJ databases">
        <title>Deep metagenomics examines the oral microbiome during advanced dental caries in children, revealing novel taxa and co-occurrences with host molecules.</title>
        <authorList>
            <person name="Baker J.L."/>
            <person name="Morton J.T."/>
            <person name="Dinis M."/>
            <person name="Alvarez R."/>
            <person name="Tran N.C."/>
            <person name="Knight R."/>
            <person name="Edlund A."/>
        </authorList>
    </citation>
    <scope>NUCLEOTIDE SEQUENCE</scope>
    <source>
        <strain evidence="3">JCVI_38_bin.5</strain>
    </source>
</reference>
<dbReference type="AlphaFoldDB" id="A0A930W015"/>
<accession>A0A930W015</accession>